<reference evidence="2" key="1">
    <citation type="submission" date="2020-05" db="EMBL/GenBank/DDBJ databases">
        <authorList>
            <person name="Chiriac C."/>
            <person name="Salcher M."/>
            <person name="Ghai R."/>
            <person name="Kavagutti S V."/>
        </authorList>
    </citation>
    <scope>NUCLEOTIDE SEQUENCE</scope>
</reference>
<sequence length="53" mass="6099">MIDQVVSAENPWPNTETKTVLVCRIPKKNDKPSVNEFVDKDGRICRWAVVDKK</sequence>
<proteinExistence type="predicted"/>
<gene>
    <name evidence="2" type="ORF">UFOVP1276_60</name>
    <name evidence="1" type="ORF">UFOVP875_2</name>
</gene>
<accession>A0A6J5RD27</accession>
<organism evidence="2">
    <name type="scientific">uncultured Caudovirales phage</name>
    <dbReference type="NCBI Taxonomy" id="2100421"/>
    <lineage>
        <taxon>Viruses</taxon>
        <taxon>Duplodnaviria</taxon>
        <taxon>Heunggongvirae</taxon>
        <taxon>Uroviricota</taxon>
        <taxon>Caudoviricetes</taxon>
        <taxon>Peduoviridae</taxon>
        <taxon>Maltschvirus</taxon>
        <taxon>Maltschvirus maltsch</taxon>
    </lineage>
</organism>
<evidence type="ECO:0000313" key="1">
    <source>
        <dbReference type="EMBL" id="CAB4168183.1"/>
    </source>
</evidence>
<protein>
    <submittedName>
        <fullName evidence="2">Uncharacterized protein</fullName>
    </submittedName>
</protein>
<dbReference type="EMBL" id="LR796819">
    <property type="protein sequence ID" value="CAB4168183.1"/>
    <property type="molecule type" value="Genomic_DNA"/>
</dbReference>
<dbReference type="EMBL" id="LR797223">
    <property type="protein sequence ID" value="CAB4195133.1"/>
    <property type="molecule type" value="Genomic_DNA"/>
</dbReference>
<name>A0A6J5RD27_9CAUD</name>
<evidence type="ECO:0000313" key="2">
    <source>
        <dbReference type="EMBL" id="CAB4195133.1"/>
    </source>
</evidence>